<dbReference type="AlphaFoldDB" id="A0AAP4VGA1"/>
<reference evidence="1" key="1">
    <citation type="submission" date="2023-07" db="EMBL/GenBank/DDBJ databases">
        <title>A collection of bacterial strains from the Burkholderia cepacia Research Laboratory and Repository.</title>
        <authorList>
            <person name="Lipuma J."/>
            <person name="Spilker T."/>
            <person name="Caverly L."/>
        </authorList>
    </citation>
    <scope>NUCLEOTIDE SEQUENCE</scope>
    <source>
        <strain evidence="1">AU44979</strain>
    </source>
</reference>
<dbReference type="Proteomes" id="UP001172109">
    <property type="component" value="Unassembled WGS sequence"/>
</dbReference>
<evidence type="ECO:0000313" key="1">
    <source>
        <dbReference type="EMBL" id="MDN7564360.1"/>
    </source>
</evidence>
<proteinExistence type="predicted"/>
<protein>
    <submittedName>
        <fullName evidence="1">Helix-turn-helix domain-containing protein</fullName>
    </submittedName>
</protein>
<organism evidence="1 2">
    <name type="scientific">Burkholderia contaminans</name>
    <dbReference type="NCBI Taxonomy" id="488447"/>
    <lineage>
        <taxon>Bacteria</taxon>
        <taxon>Pseudomonadati</taxon>
        <taxon>Pseudomonadota</taxon>
        <taxon>Betaproteobacteria</taxon>
        <taxon>Burkholderiales</taxon>
        <taxon>Burkholderiaceae</taxon>
        <taxon>Burkholderia</taxon>
        <taxon>Burkholderia cepacia complex</taxon>
    </lineage>
</organism>
<dbReference type="Pfam" id="PF13730">
    <property type="entry name" value="HTH_36"/>
    <property type="match status" value="1"/>
</dbReference>
<gene>
    <name evidence="1" type="ORF">QZM56_07590</name>
</gene>
<dbReference type="RefSeq" id="WP_105818609.1">
    <property type="nucleotide sequence ID" value="NZ_CADEUY010000005.1"/>
</dbReference>
<dbReference type="EMBL" id="JAUJQS010000004">
    <property type="protein sequence ID" value="MDN7564360.1"/>
    <property type="molecule type" value="Genomic_DNA"/>
</dbReference>
<dbReference type="SUPFAM" id="SSF46785">
    <property type="entry name" value="Winged helix' DNA-binding domain"/>
    <property type="match status" value="1"/>
</dbReference>
<dbReference type="Gene3D" id="1.10.10.10">
    <property type="entry name" value="Winged helix-like DNA-binding domain superfamily/Winged helix DNA-binding domain"/>
    <property type="match status" value="1"/>
</dbReference>
<evidence type="ECO:0000313" key="2">
    <source>
        <dbReference type="Proteomes" id="UP001172109"/>
    </source>
</evidence>
<accession>A0AAP4VGA1</accession>
<name>A0AAP4VGA1_9BURK</name>
<sequence>MSVQAMTWAIEQQDIRDATARHVLLCLANYADADGKAAFPSTSRLESDTGLSESTIRRKLDVLEELGLIQKGNQAIVAAYIDRGDRRPVCYDMVMKKRGVVVTPGDGRGVTVTVTGCHGDANGVSLTSERGVTVTPNPSLTINKPSKNRSRAIDEKFDEAWRQYPKREGSNSKQAAQRAWNARIREGIDPDVLVAAVVAYASAMKAAGNIGTPYVKQASTFFGRDRHFEEYAKPGAKGDLFDGGAVPWWKAAGFTYQWQATNAGCSERSAHLWANGVRQGAPA</sequence>
<dbReference type="InterPro" id="IPR036390">
    <property type="entry name" value="WH_DNA-bd_sf"/>
</dbReference>
<dbReference type="InterPro" id="IPR036388">
    <property type="entry name" value="WH-like_DNA-bd_sf"/>
</dbReference>
<comment type="caution">
    <text evidence="1">The sequence shown here is derived from an EMBL/GenBank/DDBJ whole genome shotgun (WGS) entry which is preliminary data.</text>
</comment>